<dbReference type="AlphaFoldDB" id="A0A840EYK4"/>
<evidence type="ECO:0000256" key="1">
    <source>
        <dbReference type="SAM" id="SignalP"/>
    </source>
</evidence>
<name>A0A840EYK4_9FLAO</name>
<accession>A0A840EYK4</accession>
<dbReference type="PROSITE" id="PS51257">
    <property type="entry name" value="PROKAR_LIPOPROTEIN"/>
    <property type="match status" value="1"/>
</dbReference>
<dbReference type="EMBL" id="JACIFO010000005">
    <property type="protein sequence ID" value="MBB4119124.1"/>
    <property type="molecule type" value="Genomic_DNA"/>
</dbReference>
<dbReference type="SUPFAM" id="SSF101874">
    <property type="entry name" value="YceI-like"/>
    <property type="match status" value="1"/>
</dbReference>
<sequence>MKKISLLLIAGALVLTTACKNEKKQENQTTTKEETKVTENFTAKAEATAVYWTAYKTTAKTPVKGKFNIVKFSDKKGSSVIDALDGLEFSIPVSSIFSKDESRDSKLKEFFFAAMDNTEFITGTLHYNKEAKNFIANITMNGVSHKTPLSFNVEQERRVTLKGNINVKDWDALGALESLHKACFDLHKGPDGVSKTWEEVAIEVSTFLRE</sequence>
<dbReference type="Pfam" id="PF04264">
    <property type="entry name" value="YceI"/>
    <property type="match status" value="1"/>
</dbReference>
<feature type="domain" description="Lipid/polyisoprenoid-binding YceI-like" evidence="2">
    <location>
        <begin position="43"/>
        <end position="204"/>
    </location>
</feature>
<evidence type="ECO:0000313" key="3">
    <source>
        <dbReference type="EMBL" id="MBB4119124.1"/>
    </source>
</evidence>
<keyword evidence="4" id="KW-1185">Reference proteome</keyword>
<dbReference type="InterPro" id="IPR007372">
    <property type="entry name" value="Lipid/polyisoprenoid-bd_YceI"/>
</dbReference>
<dbReference type="RefSeq" id="WP_183477480.1">
    <property type="nucleotide sequence ID" value="NZ_JACIFO010000005.1"/>
</dbReference>
<dbReference type="Proteomes" id="UP000553034">
    <property type="component" value="Unassembled WGS sequence"/>
</dbReference>
<comment type="caution">
    <text evidence="3">The sequence shown here is derived from an EMBL/GenBank/DDBJ whole genome shotgun (WGS) entry which is preliminary data.</text>
</comment>
<feature type="signal peptide" evidence="1">
    <location>
        <begin position="1"/>
        <end position="20"/>
    </location>
</feature>
<reference evidence="3 4" key="1">
    <citation type="submission" date="2020-08" db="EMBL/GenBank/DDBJ databases">
        <title>Genomic Encyclopedia of Type Strains, Phase IV (KMG-IV): sequencing the most valuable type-strain genomes for metagenomic binning, comparative biology and taxonomic classification.</title>
        <authorList>
            <person name="Goeker M."/>
        </authorList>
    </citation>
    <scope>NUCLEOTIDE SEQUENCE [LARGE SCALE GENOMIC DNA]</scope>
    <source>
        <strain evidence="3 4">DSM 29568</strain>
    </source>
</reference>
<gene>
    <name evidence="3" type="ORF">GGR32_001420</name>
</gene>
<evidence type="ECO:0000313" key="4">
    <source>
        <dbReference type="Proteomes" id="UP000553034"/>
    </source>
</evidence>
<organism evidence="3 4">
    <name type="scientific">Mesonia hippocampi</name>
    <dbReference type="NCBI Taxonomy" id="1628250"/>
    <lineage>
        <taxon>Bacteria</taxon>
        <taxon>Pseudomonadati</taxon>
        <taxon>Bacteroidota</taxon>
        <taxon>Flavobacteriia</taxon>
        <taxon>Flavobacteriales</taxon>
        <taxon>Flavobacteriaceae</taxon>
        <taxon>Mesonia</taxon>
    </lineage>
</organism>
<dbReference type="Gene3D" id="2.40.128.110">
    <property type="entry name" value="Lipid/polyisoprenoid-binding, YceI-like"/>
    <property type="match status" value="1"/>
</dbReference>
<keyword evidence="1" id="KW-0732">Signal</keyword>
<evidence type="ECO:0000259" key="2">
    <source>
        <dbReference type="Pfam" id="PF04264"/>
    </source>
</evidence>
<protein>
    <recommendedName>
        <fullName evidence="2">Lipid/polyisoprenoid-binding YceI-like domain-containing protein</fullName>
    </recommendedName>
</protein>
<dbReference type="InterPro" id="IPR036761">
    <property type="entry name" value="TTHA0802/YceI-like_sf"/>
</dbReference>
<proteinExistence type="predicted"/>
<feature type="chain" id="PRO_5032521302" description="Lipid/polyisoprenoid-binding YceI-like domain-containing protein" evidence="1">
    <location>
        <begin position="21"/>
        <end position="210"/>
    </location>
</feature>